<evidence type="ECO:0000259" key="16">
    <source>
        <dbReference type="PROSITE" id="PS50830"/>
    </source>
</evidence>
<keyword evidence="7" id="KW-0540">Nuclease</keyword>
<evidence type="ECO:0000256" key="3">
    <source>
        <dbReference type="ARBA" id="ARBA00005435"/>
    </source>
</evidence>
<evidence type="ECO:0000256" key="12">
    <source>
        <dbReference type="ARBA" id="ARBA00022989"/>
    </source>
</evidence>
<evidence type="ECO:0000256" key="10">
    <source>
        <dbReference type="ARBA" id="ARBA00022801"/>
    </source>
</evidence>
<protein>
    <recommendedName>
        <fullName evidence="4">Probable endonuclease LCL3</fullName>
    </recommendedName>
    <alternativeName>
        <fullName evidence="5">Probable endonuclease lcl3</fullName>
    </alternativeName>
</protein>
<dbReference type="SUPFAM" id="SSF50199">
    <property type="entry name" value="Staphylococcal nuclease"/>
    <property type="match status" value="1"/>
</dbReference>
<dbReference type="GO" id="GO:0046872">
    <property type="term" value="F:metal ion binding"/>
    <property type="evidence" value="ECO:0007669"/>
    <property type="project" value="UniProtKB-KW"/>
</dbReference>
<comment type="caution">
    <text evidence="17">The sequence shown here is derived from an EMBL/GenBank/DDBJ whole genome shotgun (WGS) entry which is preliminary data.</text>
</comment>
<gene>
    <name evidence="17" type="ORF">UCRPC4_g06740</name>
</gene>
<keyword evidence="14" id="KW-0472">Membrane</keyword>
<dbReference type="InterPro" id="IPR035437">
    <property type="entry name" value="SNase_OB-fold_sf"/>
</dbReference>
<keyword evidence="18" id="KW-1185">Reference proteome</keyword>
<proteinExistence type="inferred from homology"/>
<dbReference type="InterPro" id="IPR016071">
    <property type="entry name" value="Staphylococal_nuclease_OB-fold"/>
</dbReference>
<evidence type="ECO:0000256" key="7">
    <source>
        <dbReference type="ARBA" id="ARBA00022722"/>
    </source>
</evidence>
<keyword evidence="12" id="KW-1133">Transmembrane helix</keyword>
<evidence type="ECO:0000256" key="4">
    <source>
        <dbReference type="ARBA" id="ARBA00013404"/>
    </source>
</evidence>
<keyword evidence="11" id="KW-0106">Calcium</keyword>
<keyword evidence="13" id="KW-0496">Mitochondrion</keyword>
<name>A0A0G2GBC4_PHACM</name>
<dbReference type="GO" id="GO:0004519">
    <property type="term" value="F:endonuclease activity"/>
    <property type="evidence" value="ECO:0007669"/>
    <property type="project" value="UniProtKB-KW"/>
</dbReference>
<evidence type="ECO:0000256" key="6">
    <source>
        <dbReference type="ARBA" id="ARBA00022692"/>
    </source>
</evidence>
<keyword evidence="8" id="KW-0479">Metal-binding</keyword>
<evidence type="ECO:0000256" key="5">
    <source>
        <dbReference type="ARBA" id="ARBA00014651"/>
    </source>
</evidence>
<evidence type="ECO:0000313" key="18">
    <source>
        <dbReference type="Proteomes" id="UP000053317"/>
    </source>
</evidence>
<dbReference type="Proteomes" id="UP000053317">
    <property type="component" value="Unassembled WGS sequence"/>
</dbReference>
<keyword evidence="10" id="KW-0378">Hydrolase</keyword>
<dbReference type="PANTHER" id="PTHR12302:SF3">
    <property type="entry name" value="SERINE_THREONINE-PROTEIN KINASE 31"/>
    <property type="match status" value="1"/>
</dbReference>
<dbReference type="OrthoDB" id="430293at2759"/>
<dbReference type="SMART" id="SM00318">
    <property type="entry name" value="SNc"/>
    <property type="match status" value="1"/>
</dbReference>
<dbReference type="Gene3D" id="2.40.50.90">
    <property type="match status" value="1"/>
</dbReference>
<dbReference type="GO" id="GO:0016020">
    <property type="term" value="C:membrane"/>
    <property type="evidence" value="ECO:0007669"/>
    <property type="project" value="UniProtKB-SubCell"/>
</dbReference>
<dbReference type="PROSITE" id="PS50830">
    <property type="entry name" value="TNASE_3"/>
    <property type="match status" value="1"/>
</dbReference>
<feature type="compositionally biased region" description="Basic and acidic residues" evidence="15">
    <location>
        <begin position="279"/>
        <end position="292"/>
    </location>
</feature>
<comment type="subcellular location">
    <subcellularLocation>
        <location evidence="1">Membrane</location>
        <topology evidence="1">Single-pass membrane protein</topology>
    </subcellularLocation>
    <subcellularLocation>
        <location evidence="2">Mitochondrion</location>
    </subcellularLocation>
</comment>
<comment type="similarity">
    <text evidence="3">Belongs to the LCL3 family.</text>
</comment>
<dbReference type="EMBL" id="LCWF01000226">
    <property type="protein sequence ID" value="KKY14420.1"/>
    <property type="molecule type" value="Genomic_DNA"/>
</dbReference>
<feature type="domain" description="TNase-like" evidence="16">
    <location>
        <begin position="104"/>
        <end position="275"/>
    </location>
</feature>
<reference evidence="17 18" key="2">
    <citation type="submission" date="2015-05" db="EMBL/GenBank/DDBJ databases">
        <authorList>
            <person name="Morales-Cruz A."/>
            <person name="Amrine K.C."/>
            <person name="Cantu D."/>
        </authorList>
    </citation>
    <scope>NUCLEOTIDE SEQUENCE [LARGE SCALE GENOMIC DNA]</scope>
    <source>
        <strain evidence="17">UCRPC4</strain>
    </source>
</reference>
<evidence type="ECO:0000256" key="11">
    <source>
        <dbReference type="ARBA" id="ARBA00022837"/>
    </source>
</evidence>
<dbReference type="Pfam" id="PF00565">
    <property type="entry name" value="SNase"/>
    <property type="match status" value="1"/>
</dbReference>
<dbReference type="PANTHER" id="PTHR12302">
    <property type="entry name" value="EBNA2 BINDING PROTEIN P100"/>
    <property type="match status" value="1"/>
</dbReference>
<feature type="region of interest" description="Disordered" evidence="15">
    <location>
        <begin position="1"/>
        <end position="26"/>
    </location>
</feature>
<evidence type="ECO:0000256" key="8">
    <source>
        <dbReference type="ARBA" id="ARBA00022723"/>
    </source>
</evidence>
<feature type="region of interest" description="Disordered" evidence="15">
    <location>
        <begin position="269"/>
        <end position="305"/>
    </location>
</feature>
<evidence type="ECO:0000256" key="13">
    <source>
        <dbReference type="ARBA" id="ARBA00023128"/>
    </source>
</evidence>
<keyword evidence="9" id="KW-0255">Endonuclease</keyword>
<dbReference type="AlphaFoldDB" id="A0A0G2GBC4"/>
<evidence type="ECO:0000256" key="14">
    <source>
        <dbReference type="ARBA" id="ARBA00023136"/>
    </source>
</evidence>
<evidence type="ECO:0000313" key="17">
    <source>
        <dbReference type="EMBL" id="KKY14420.1"/>
    </source>
</evidence>
<evidence type="ECO:0000256" key="2">
    <source>
        <dbReference type="ARBA" id="ARBA00004173"/>
    </source>
</evidence>
<keyword evidence="6" id="KW-0812">Transmembrane</keyword>
<evidence type="ECO:0000256" key="1">
    <source>
        <dbReference type="ARBA" id="ARBA00004167"/>
    </source>
</evidence>
<dbReference type="FunFam" id="2.40.50.90:FF:000029">
    <property type="entry name" value="Probable endonuclease lcl3"/>
    <property type="match status" value="1"/>
</dbReference>
<accession>A0A0G2GBC4</accession>
<evidence type="ECO:0000256" key="15">
    <source>
        <dbReference type="SAM" id="MobiDB-lite"/>
    </source>
</evidence>
<dbReference type="GO" id="GO:0016787">
    <property type="term" value="F:hydrolase activity"/>
    <property type="evidence" value="ECO:0007669"/>
    <property type="project" value="UniProtKB-KW"/>
</dbReference>
<dbReference type="CDD" id="cd00175">
    <property type="entry name" value="SNc"/>
    <property type="match status" value="1"/>
</dbReference>
<dbReference type="GO" id="GO:0005739">
    <property type="term" value="C:mitochondrion"/>
    <property type="evidence" value="ECO:0007669"/>
    <property type="project" value="UniProtKB-SubCell"/>
</dbReference>
<organism evidence="17 18">
    <name type="scientific">Phaeomoniella chlamydospora</name>
    <name type="common">Phaeoacremonium chlamydosporum</name>
    <dbReference type="NCBI Taxonomy" id="158046"/>
    <lineage>
        <taxon>Eukaryota</taxon>
        <taxon>Fungi</taxon>
        <taxon>Dikarya</taxon>
        <taxon>Ascomycota</taxon>
        <taxon>Pezizomycotina</taxon>
        <taxon>Eurotiomycetes</taxon>
        <taxon>Chaetothyriomycetidae</taxon>
        <taxon>Phaeomoniellales</taxon>
        <taxon>Phaeomoniellaceae</taxon>
        <taxon>Phaeomoniella</taxon>
    </lineage>
</organism>
<sequence>MRWPNFWGYSPRGDGENDSENPPSISKRIATRLPDVDPNKSSKLPIADELLTTIITPSTYTNPSVLVPTVLLTTVLLSTISLSRRYLTHFPSASHIPPSFFRTRSLFGRVTSVGDADNFRLYHTPGGRLAGWGWLRHIPSITDPKTSTKRIKVKSDETIHIRLAGVDAPELAHFGQPAQPYGEEALAFLRKMLDGKRVRVWLWRPDQYGRVVGTVYVRQWLGIWRTDVGRAMLKAGMATVYEAKSGAEFGGKRKEAEYRKIEERARENRKGLWSSSGDKSWESPRMFKDRTKSTTGQTSEGGDGLVSKAFKTTRSWLLFWK</sequence>
<evidence type="ECO:0000256" key="9">
    <source>
        <dbReference type="ARBA" id="ARBA00022759"/>
    </source>
</evidence>
<reference evidence="17 18" key="1">
    <citation type="submission" date="2015-05" db="EMBL/GenBank/DDBJ databases">
        <title>Distinctive expansion of gene families associated with plant cell wall degradation and secondary metabolism in the genomes of grapevine trunk pathogens.</title>
        <authorList>
            <person name="Lawrence D.P."/>
            <person name="Travadon R."/>
            <person name="Rolshausen P.E."/>
            <person name="Baumgartner K."/>
        </authorList>
    </citation>
    <scope>NUCLEOTIDE SEQUENCE [LARGE SCALE GENOMIC DNA]</scope>
    <source>
        <strain evidence="17">UCRPC4</strain>
    </source>
</reference>